<dbReference type="PANTHER" id="PTHR43280:SF29">
    <property type="entry name" value="ARAC-FAMILY TRANSCRIPTIONAL REGULATOR"/>
    <property type="match status" value="1"/>
</dbReference>
<dbReference type="Proteomes" id="UP000190541">
    <property type="component" value="Unassembled WGS sequence"/>
</dbReference>
<dbReference type="STRING" id="623280.SAMN05660226_02242"/>
<name>A0A1T5CHP3_9SPHI</name>
<dbReference type="PRINTS" id="PR00032">
    <property type="entry name" value="HTHARAC"/>
</dbReference>
<evidence type="ECO:0000313" key="6">
    <source>
        <dbReference type="EMBL" id="SKB58967.1"/>
    </source>
</evidence>
<dbReference type="EMBL" id="FUYS01000004">
    <property type="protein sequence ID" value="SKB58967.1"/>
    <property type="molecule type" value="Genomic_DNA"/>
</dbReference>
<keyword evidence="3" id="KW-0804">Transcription</keyword>
<gene>
    <name evidence="6" type="ORF">SAMN05660226_02242</name>
</gene>
<feature type="transmembrane region" description="Helical" evidence="4">
    <location>
        <begin position="195"/>
        <end position="213"/>
    </location>
</feature>
<feature type="domain" description="HTH araC/xylS-type" evidence="5">
    <location>
        <begin position="249"/>
        <end position="356"/>
    </location>
</feature>
<reference evidence="6 7" key="1">
    <citation type="submission" date="2017-02" db="EMBL/GenBank/DDBJ databases">
        <authorList>
            <person name="Peterson S.W."/>
        </authorList>
    </citation>
    <scope>NUCLEOTIDE SEQUENCE [LARGE SCALE GENOMIC DNA]</scope>
    <source>
        <strain evidence="6 7">DSM 22899</strain>
    </source>
</reference>
<dbReference type="OrthoDB" id="9779074at2"/>
<dbReference type="PROSITE" id="PS00041">
    <property type="entry name" value="HTH_ARAC_FAMILY_1"/>
    <property type="match status" value="1"/>
</dbReference>
<dbReference type="InterPro" id="IPR018060">
    <property type="entry name" value="HTH_AraC"/>
</dbReference>
<feature type="transmembrane region" description="Helical" evidence="4">
    <location>
        <begin position="128"/>
        <end position="147"/>
    </location>
</feature>
<evidence type="ECO:0000256" key="4">
    <source>
        <dbReference type="SAM" id="Phobius"/>
    </source>
</evidence>
<dbReference type="InterPro" id="IPR009057">
    <property type="entry name" value="Homeodomain-like_sf"/>
</dbReference>
<keyword evidence="2 6" id="KW-0238">DNA-binding</keyword>
<feature type="transmembrane region" description="Helical" evidence="4">
    <location>
        <begin position="34"/>
        <end position="53"/>
    </location>
</feature>
<dbReference type="InterPro" id="IPR020449">
    <property type="entry name" value="Tscrpt_reg_AraC-type_HTH"/>
</dbReference>
<dbReference type="AlphaFoldDB" id="A0A1T5CHP3"/>
<accession>A0A1T5CHP3</accession>
<keyword evidence="1" id="KW-0805">Transcription regulation</keyword>
<keyword evidence="4" id="KW-0472">Membrane</keyword>
<dbReference type="RefSeq" id="WP_079716917.1">
    <property type="nucleotide sequence ID" value="NZ_FUYS01000004.1"/>
</dbReference>
<sequence>MNGLLANAVLIYTLLSCGALLIAFFNYRAQPRRYVVVGFWAICAHIVYKLMWLALIDGQQYEMPIPLGLIYPVLLYLFAHAHYRSAEVASPMRLALLFLPFSLHVVLFAVASMQPVASGWAMGYSTCYYGACLLSLLTYAILIVRLYSRADGPSTATDILIRQLTVLCFGLAILTYVMLYEILVGTSSIGFEARPMVYFFLAIGFALVLKYWWTEGAGKAVDDEKLAAASGEQKQADLPTPKLPRALEQHIIDVVERELIQSKLFLNPDVSLDMLSQHTAIPRHQLTQVFNRHYQKAFYQFIAAARIEYSLVRISEMGDTMTLDSLSYECGFNSKTSFNRYFKAYTGMTPSEYRAFCGQMLCVLQ</sequence>
<dbReference type="GO" id="GO:0043565">
    <property type="term" value="F:sequence-specific DNA binding"/>
    <property type="evidence" value="ECO:0007669"/>
    <property type="project" value="InterPro"/>
</dbReference>
<dbReference type="SUPFAM" id="SSF46689">
    <property type="entry name" value="Homeodomain-like"/>
    <property type="match status" value="1"/>
</dbReference>
<evidence type="ECO:0000313" key="7">
    <source>
        <dbReference type="Proteomes" id="UP000190541"/>
    </source>
</evidence>
<dbReference type="InterPro" id="IPR018062">
    <property type="entry name" value="HTH_AraC-typ_CS"/>
</dbReference>
<feature type="transmembrane region" description="Helical" evidence="4">
    <location>
        <begin position="159"/>
        <end position="183"/>
    </location>
</feature>
<evidence type="ECO:0000256" key="3">
    <source>
        <dbReference type="ARBA" id="ARBA00023163"/>
    </source>
</evidence>
<feature type="transmembrane region" description="Helical" evidence="4">
    <location>
        <begin position="95"/>
        <end position="116"/>
    </location>
</feature>
<feature type="transmembrane region" description="Helical" evidence="4">
    <location>
        <begin position="65"/>
        <end position="83"/>
    </location>
</feature>
<dbReference type="GO" id="GO:0003700">
    <property type="term" value="F:DNA-binding transcription factor activity"/>
    <property type="evidence" value="ECO:0007669"/>
    <property type="project" value="InterPro"/>
</dbReference>
<feature type="transmembrane region" description="Helical" evidence="4">
    <location>
        <begin position="6"/>
        <end position="27"/>
    </location>
</feature>
<keyword evidence="4" id="KW-1133">Transmembrane helix</keyword>
<proteinExistence type="predicted"/>
<keyword evidence="4" id="KW-0812">Transmembrane</keyword>
<dbReference type="PROSITE" id="PS01124">
    <property type="entry name" value="HTH_ARAC_FAMILY_2"/>
    <property type="match status" value="1"/>
</dbReference>
<evidence type="ECO:0000256" key="1">
    <source>
        <dbReference type="ARBA" id="ARBA00023015"/>
    </source>
</evidence>
<dbReference type="PANTHER" id="PTHR43280">
    <property type="entry name" value="ARAC-FAMILY TRANSCRIPTIONAL REGULATOR"/>
    <property type="match status" value="1"/>
</dbReference>
<dbReference type="Gene3D" id="1.10.10.60">
    <property type="entry name" value="Homeodomain-like"/>
    <property type="match status" value="1"/>
</dbReference>
<dbReference type="Pfam" id="PF12833">
    <property type="entry name" value="HTH_18"/>
    <property type="match status" value="1"/>
</dbReference>
<protein>
    <submittedName>
        <fullName evidence="6">AraC-type DNA-binding protein</fullName>
    </submittedName>
</protein>
<organism evidence="6 7">
    <name type="scientific">Parapedobacter luteus</name>
    <dbReference type="NCBI Taxonomy" id="623280"/>
    <lineage>
        <taxon>Bacteria</taxon>
        <taxon>Pseudomonadati</taxon>
        <taxon>Bacteroidota</taxon>
        <taxon>Sphingobacteriia</taxon>
        <taxon>Sphingobacteriales</taxon>
        <taxon>Sphingobacteriaceae</taxon>
        <taxon>Parapedobacter</taxon>
    </lineage>
</organism>
<keyword evidence="7" id="KW-1185">Reference proteome</keyword>
<evidence type="ECO:0000256" key="2">
    <source>
        <dbReference type="ARBA" id="ARBA00023125"/>
    </source>
</evidence>
<dbReference type="SMART" id="SM00342">
    <property type="entry name" value="HTH_ARAC"/>
    <property type="match status" value="1"/>
</dbReference>
<evidence type="ECO:0000259" key="5">
    <source>
        <dbReference type="PROSITE" id="PS01124"/>
    </source>
</evidence>